<organism evidence="2 3">
    <name type="scientific">Daphnia magna</name>
    <dbReference type="NCBI Taxonomy" id="35525"/>
    <lineage>
        <taxon>Eukaryota</taxon>
        <taxon>Metazoa</taxon>
        <taxon>Ecdysozoa</taxon>
        <taxon>Arthropoda</taxon>
        <taxon>Crustacea</taxon>
        <taxon>Branchiopoda</taxon>
        <taxon>Diplostraca</taxon>
        <taxon>Cladocera</taxon>
        <taxon>Anomopoda</taxon>
        <taxon>Daphniidae</taxon>
        <taxon>Daphnia</taxon>
    </lineage>
</organism>
<feature type="transmembrane region" description="Helical" evidence="1">
    <location>
        <begin position="197"/>
        <end position="214"/>
    </location>
</feature>
<sequence length="227" mass="25045">MLNSMGLITAPWGTPLEMVLWLDSWSPILTHMLLPVTKFLSHARMAPVMPMLAILNRSPCIQIESYAFSMSRNTATVDFFLLKLVTISVSSCIMWSIVLHPLLNPAWILLIFPFVSRNQCNLLAIILSIVLLKQEVRDTGRYDVGFSLGFPGFNSGITIDCFHRLGTCALVSRPLNRSGPIALLLDFGSALSSSSDVILSFSVLGMFVAIRALISSSYRFLCCTPVV</sequence>
<evidence type="ECO:0000313" key="3">
    <source>
        <dbReference type="Proteomes" id="UP001234178"/>
    </source>
</evidence>
<dbReference type="Proteomes" id="UP001234178">
    <property type="component" value="Unassembled WGS sequence"/>
</dbReference>
<keyword evidence="1" id="KW-1133">Transmembrane helix</keyword>
<feature type="transmembrane region" description="Helical" evidence="1">
    <location>
        <begin position="106"/>
        <end position="132"/>
    </location>
</feature>
<keyword evidence="3" id="KW-1185">Reference proteome</keyword>
<keyword evidence="1" id="KW-0472">Membrane</keyword>
<accession>A0ABR0A7K1</accession>
<dbReference type="EMBL" id="JAOYFB010000036">
    <property type="protein sequence ID" value="KAK4021116.1"/>
    <property type="molecule type" value="Genomic_DNA"/>
</dbReference>
<feature type="transmembrane region" description="Helical" evidence="1">
    <location>
        <begin position="80"/>
        <end position="100"/>
    </location>
</feature>
<protein>
    <submittedName>
        <fullName evidence="2">Uncharacterized protein</fullName>
    </submittedName>
</protein>
<comment type="caution">
    <text evidence="2">The sequence shown here is derived from an EMBL/GenBank/DDBJ whole genome shotgun (WGS) entry which is preliminary data.</text>
</comment>
<reference evidence="2 3" key="1">
    <citation type="journal article" date="2023" name="Nucleic Acids Res.">
        <title>The hologenome of Daphnia magna reveals possible DNA methylation and microbiome-mediated evolution of the host genome.</title>
        <authorList>
            <person name="Chaturvedi A."/>
            <person name="Li X."/>
            <person name="Dhandapani V."/>
            <person name="Marshall H."/>
            <person name="Kissane S."/>
            <person name="Cuenca-Cambronero M."/>
            <person name="Asole G."/>
            <person name="Calvet F."/>
            <person name="Ruiz-Romero M."/>
            <person name="Marangio P."/>
            <person name="Guigo R."/>
            <person name="Rago D."/>
            <person name="Mirbahai L."/>
            <person name="Eastwood N."/>
            <person name="Colbourne J.K."/>
            <person name="Zhou J."/>
            <person name="Mallon E."/>
            <person name="Orsini L."/>
        </authorList>
    </citation>
    <scope>NUCLEOTIDE SEQUENCE [LARGE SCALE GENOMIC DNA]</scope>
    <source>
        <strain evidence="2">LRV0_1</strain>
    </source>
</reference>
<name>A0ABR0A7K1_9CRUS</name>
<proteinExistence type="predicted"/>
<keyword evidence="1" id="KW-0812">Transmembrane</keyword>
<evidence type="ECO:0000313" key="2">
    <source>
        <dbReference type="EMBL" id="KAK4021116.1"/>
    </source>
</evidence>
<gene>
    <name evidence="2" type="ORF">OUZ56_003045</name>
</gene>
<evidence type="ECO:0000256" key="1">
    <source>
        <dbReference type="SAM" id="Phobius"/>
    </source>
</evidence>